<evidence type="ECO:0000256" key="1">
    <source>
        <dbReference type="ARBA" id="ARBA00093770"/>
    </source>
</evidence>
<sequence length="170" mass="18125">MIALEVVNADTATFDCSFGRGCEGVCCRNGRPSVDADEAARITALLPRVLPLLRPEARAVVEADGFLSNRKKLGQPMVRVAAGWCVLFNGGCTLHGIGAADGDPLMYKPSQCALFPLEKGDAGWYVRQWGYEGEQWTTLFCLNPANTARPAVEALEGELALAAKLDGVPG</sequence>
<dbReference type="KEGG" id="uli:ETAA1_24020"/>
<dbReference type="RefSeq" id="WP_202920837.1">
    <property type="nucleotide sequence ID" value="NZ_CP036273.1"/>
</dbReference>
<dbReference type="Pfam" id="PF11307">
    <property type="entry name" value="DUF3109"/>
    <property type="match status" value="1"/>
</dbReference>
<evidence type="ECO:0008006" key="4">
    <source>
        <dbReference type="Google" id="ProtNLM"/>
    </source>
</evidence>
<organism evidence="2 3">
    <name type="scientific">Urbifossiella limnaea</name>
    <dbReference type="NCBI Taxonomy" id="2528023"/>
    <lineage>
        <taxon>Bacteria</taxon>
        <taxon>Pseudomonadati</taxon>
        <taxon>Planctomycetota</taxon>
        <taxon>Planctomycetia</taxon>
        <taxon>Gemmatales</taxon>
        <taxon>Gemmataceae</taxon>
        <taxon>Urbifossiella</taxon>
    </lineage>
</organism>
<dbReference type="InterPro" id="IPR021458">
    <property type="entry name" value="Rv0495c"/>
</dbReference>
<accession>A0A517XSG7</accession>
<dbReference type="Proteomes" id="UP000319576">
    <property type="component" value="Chromosome"/>
</dbReference>
<name>A0A517XSG7_9BACT</name>
<comment type="similarity">
    <text evidence="1">Belongs to the Rv0495c family.</text>
</comment>
<keyword evidence="3" id="KW-1185">Reference proteome</keyword>
<dbReference type="AlphaFoldDB" id="A0A517XSG7"/>
<evidence type="ECO:0000313" key="2">
    <source>
        <dbReference type="EMBL" id="QDU20450.1"/>
    </source>
</evidence>
<protein>
    <recommendedName>
        <fullName evidence="4">DUF3109 family protein</fullName>
    </recommendedName>
</protein>
<gene>
    <name evidence="2" type="ORF">ETAA1_24020</name>
</gene>
<proteinExistence type="inferred from homology"/>
<evidence type="ECO:0000313" key="3">
    <source>
        <dbReference type="Proteomes" id="UP000319576"/>
    </source>
</evidence>
<reference evidence="2 3" key="1">
    <citation type="submission" date="2019-02" db="EMBL/GenBank/DDBJ databases">
        <title>Deep-cultivation of Planctomycetes and their phenomic and genomic characterization uncovers novel biology.</title>
        <authorList>
            <person name="Wiegand S."/>
            <person name="Jogler M."/>
            <person name="Boedeker C."/>
            <person name="Pinto D."/>
            <person name="Vollmers J."/>
            <person name="Rivas-Marin E."/>
            <person name="Kohn T."/>
            <person name="Peeters S.H."/>
            <person name="Heuer A."/>
            <person name="Rast P."/>
            <person name="Oberbeckmann S."/>
            <person name="Bunk B."/>
            <person name="Jeske O."/>
            <person name="Meyerdierks A."/>
            <person name="Storesund J.E."/>
            <person name="Kallscheuer N."/>
            <person name="Luecker S."/>
            <person name="Lage O.M."/>
            <person name="Pohl T."/>
            <person name="Merkel B.J."/>
            <person name="Hornburger P."/>
            <person name="Mueller R.-W."/>
            <person name="Bruemmer F."/>
            <person name="Labrenz M."/>
            <person name="Spormann A.M."/>
            <person name="Op den Camp H."/>
            <person name="Overmann J."/>
            <person name="Amann R."/>
            <person name="Jetten M.S.M."/>
            <person name="Mascher T."/>
            <person name="Medema M.H."/>
            <person name="Devos D.P."/>
            <person name="Kaster A.-K."/>
            <person name="Ovreas L."/>
            <person name="Rohde M."/>
            <person name="Galperin M.Y."/>
            <person name="Jogler C."/>
        </authorList>
    </citation>
    <scope>NUCLEOTIDE SEQUENCE [LARGE SCALE GENOMIC DNA]</scope>
    <source>
        <strain evidence="2 3">ETA_A1</strain>
    </source>
</reference>
<dbReference type="EMBL" id="CP036273">
    <property type="protein sequence ID" value="QDU20450.1"/>
    <property type="molecule type" value="Genomic_DNA"/>
</dbReference>